<evidence type="ECO:0000313" key="4">
    <source>
        <dbReference type="Proteomes" id="UP001056323"/>
    </source>
</evidence>
<keyword evidence="1 2" id="KW-0690">Ribosome biogenesis</keyword>
<evidence type="ECO:0000313" key="3">
    <source>
        <dbReference type="EMBL" id="URJ27346.1"/>
    </source>
</evidence>
<name>A0AAE9I8N5_9ENTR</name>
<dbReference type="SUPFAM" id="SSF89919">
    <property type="entry name" value="Ribosome-binding factor A, RbfA"/>
    <property type="match status" value="1"/>
</dbReference>
<dbReference type="PANTHER" id="PTHR33515">
    <property type="entry name" value="RIBOSOME-BINDING FACTOR A, CHLOROPLASTIC-RELATED"/>
    <property type="match status" value="1"/>
</dbReference>
<comment type="similarity">
    <text evidence="2">Belongs to the RbfA family.</text>
</comment>
<dbReference type="HAMAP" id="MF_00003">
    <property type="entry name" value="RbfA"/>
    <property type="match status" value="1"/>
</dbReference>
<dbReference type="GO" id="GO:0030490">
    <property type="term" value="P:maturation of SSU-rRNA"/>
    <property type="evidence" value="ECO:0007669"/>
    <property type="project" value="UniProtKB-UniRule"/>
</dbReference>
<comment type="subunit">
    <text evidence="2">Monomer. Binds 30S ribosomal subunits, but not 50S ribosomal subunits or 70S ribosomes.</text>
</comment>
<dbReference type="Proteomes" id="UP001056323">
    <property type="component" value="Chromosome"/>
</dbReference>
<comment type="subcellular location">
    <subcellularLocation>
        <location evidence="2">Cytoplasm</location>
    </subcellularLocation>
</comment>
<dbReference type="InterPro" id="IPR015946">
    <property type="entry name" value="KH_dom-like_a/b"/>
</dbReference>
<dbReference type="Pfam" id="PF02033">
    <property type="entry name" value="RBFA"/>
    <property type="match status" value="1"/>
</dbReference>
<reference evidence="3" key="1">
    <citation type="submission" date="2022-05" db="EMBL/GenBank/DDBJ databases">
        <title>Impact of host demography and evolutionary history on endosymbiont molecular evolution: a test in carpenter ants (Genus Camponotus) and their Blochmannia endosymbionts.</title>
        <authorList>
            <person name="Manthey J.D."/>
            <person name="Giron J.C."/>
            <person name="Hruska J.P."/>
        </authorList>
    </citation>
    <scope>NUCLEOTIDE SEQUENCE</scope>
    <source>
        <strain evidence="3">C-049</strain>
    </source>
</reference>
<accession>A0AAE9I8N5</accession>
<organism evidence="3 4">
    <name type="scientific">Candidatus Blochmanniella camponoti</name>
    <dbReference type="NCBI Taxonomy" id="108080"/>
    <lineage>
        <taxon>Bacteria</taxon>
        <taxon>Pseudomonadati</taxon>
        <taxon>Pseudomonadota</taxon>
        <taxon>Gammaproteobacteria</taxon>
        <taxon>Enterobacterales</taxon>
        <taxon>Enterobacteriaceae</taxon>
        <taxon>ant endosymbionts</taxon>
        <taxon>Candidatus Blochmanniella</taxon>
    </lineage>
</organism>
<evidence type="ECO:0000256" key="2">
    <source>
        <dbReference type="HAMAP-Rule" id="MF_00003"/>
    </source>
</evidence>
<dbReference type="NCBIfam" id="TIGR00082">
    <property type="entry name" value="rbfA"/>
    <property type="match status" value="1"/>
</dbReference>
<protein>
    <recommendedName>
        <fullName evidence="2">Ribosome-binding factor A</fullName>
    </recommendedName>
</protein>
<keyword evidence="2" id="KW-0963">Cytoplasm</keyword>
<dbReference type="KEGG" id="bhb:M9394_02130"/>
<dbReference type="AlphaFoldDB" id="A0AAE9I8N5"/>
<gene>
    <name evidence="2 3" type="primary">rbfA</name>
    <name evidence="3" type="ORF">M9394_02130</name>
</gene>
<dbReference type="GO" id="GO:0043024">
    <property type="term" value="F:ribosomal small subunit binding"/>
    <property type="evidence" value="ECO:0007669"/>
    <property type="project" value="TreeGrafter"/>
</dbReference>
<dbReference type="PANTHER" id="PTHR33515:SF1">
    <property type="entry name" value="RIBOSOME-BINDING FACTOR A, CHLOROPLASTIC-RELATED"/>
    <property type="match status" value="1"/>
</dbReference>
<dbReference type="Gene3D" id="3.30.300.20">
    <property type="match status" value="1"/>
</dbReference>
<sequence length="119" mass="13730">MYFQHSYRTQRIAQEIHKKISIILQHRIDDIRIGIPTISGVQVSKDLKNANIFVTFIDKEGPEEIDTAVMILQRASRFIRFLLANTMCLRVAPLLFFKYDSSLIEGAKVYSLISVTEKL</sequence>
<comment type="function">
    <text evidence="2">One of several proteins that assist in the late maturation steps of the functional core of the 30S ribosomal subunit. Associates with free 30S ribosomal subunits (but not with 30S subunits that are part of 70S ribosomes or polysomes). Required for efficient processing of 16S rRNA. May interact with the 5'-terminal helix region of 16S rRNA.</text>
</comment>
<dbReference type="EMBL" id="CP097751">
    <property type="protein sequence ID" value="URJ27346.1"/>
    <property type="molecule type" value="Genomic_DNA"/>
</dbReference>
<dbReference type="InterPro" id="IPR000238">
    <property type="entry name" value="RbfA"/>
</dbReference>
<proteinExistence type="inferred from homology"/>
<evidence type="ECO:0000256" key="1">
    <source>
        <dbReference type="ARBA" id="ARBA00022517"/>
    </source>
</evidence>
<dbReference type="RefSeq" id="WP_250249831.1">
    <property type="nucleotide sequence ID" value="NZ_CP097751.1"/>
</dbReference>
<dbReference type="GO" id="GO:0005829">
    <property type="term" value="C:cytosol"/>
    <property type="evidence" value="ECO:0007669"/>
    <property type="project" value="TreeGrafter"/>
</dbReference>
<dbReference type="InterPro" id="IPR023799">
    <property type="entry name" value="RbfA_dom_sf"/>
</dbReference>